<evidence type="ECO:0000256" key="1">
    <source>
        <dbReference type="SAM" id="SignalP"/>
    </source>
</evidence>
<organism evidence="2">
    <name type="scientific">Oryza punctata</name>
    <name type="common">Red rice</name>
    <dbReference type="NCBI Taxonomy" id="4537"/>
    <lineage>
        <taxon>Eukaryota</taxon>
        <taxon>Viridiplantae</taxon>
        <taxon>Streptophyta</taxon>
        <taxon>Embryophyta</taxon>
        <taxon>Tracheophyta</taxon>
        <taxon>Spermatophyta</taxon>
        <taxon>Magnoliopsida</taxon>
        <taxon>Liliopsida</taxon>
        <taxon>Poales</taxon>
        <taxon>Poaceae</taxon>
        <taxon>BOP clade</taxon>
        <taxon>Oryzoideae</taxon>
        <taxon>Oryzeae</taxon>
        <taxon>Oryzinae</taxon>
        <taxon>Oryza</taxon>
    </lineage>
</organism>
<name>A0A0E0L758_ORYPU</name>
<evidence type="ECO:0000313" key="3">
    <source>
        <dbReference type="Proteomes" id="UP000026962"/>
    </source>
</evidence>
<feature type="signal peptide" evidence="1">
    <location>
        <begin position="1"/>
        <end position="20"/>
    </location>
</feature>
<dbReference type="HOGENOM" id="CLU_1423649_0_0_1"/>
<dbReference type="Gramene" id="OPUNC06G01240.1">
    <property type="protein sequence ID" value="OPUNC06G01240.1"/>
    <property type="gene ID" value="OPUNC06G01240"/>
</dbReference>
<dbReference type="PANTHER" id="PTHR36480:SF3">
    <property type="entry name" value="OS06G0118900 PROTEIN"/>
    <property type="match status" value="1"/>
</dbReference>
<protein>
    <recommendedName>
        <fullName evidence="4">Late embryogenesis abundant protein LEA-2 subgroup domain-containing protein</fullName>
    </recommendedName>
</protein>
<evidence type="ECO:0000313" key="2">
    <source>
        <dbReference type="EnsemblPlants" id="OPUNC06G01240.1"/>
    </source>
</evidence>
<dbReference type="eggNOG" id="ENOG502R48E">
    <property type="taxonomic scope" value="Eukaryota"/>
</dbReference>
<evidence type="ECO:0008006" key="4">
    <source>
        <dbReference type="Google" id="ProtNLM"/>
    </source>
</evidence>
<sequence>MAAMIGTLALLAVVCSVSVALSPAHLFFAARVREYSIVDGGDRYINITIVANNTSKHARVKYRSMKTEVWLTDAQWVPVDFDNYTTSVGFADLGWQPPANSTRLSAKKMIPPEGTYELPRDNCKDSGGNDQCTKNNSSSKEHTVVIKTQVQFRYGPVPTRLYSILVTCPSVAISESDYDDSIYSINDFCSW</sequence>
<feature type="chain" id="PRO_5002366144" description="Late embryogenesis abundant protein LEA-2 subgroup domain-containing protein" evidence="1">
    <location>
        <begin position="21"/>
        <end position="191"/>
    </location>
</feature>
<dbReference type="AlphaFoldDB" id="A0A0E0L758"/>
<dbReference type="Proteomes" id="UP000026962">
    <property type="component" value="Chromosome 6"/>
</dbReference>
<dbReference type="PANTHER" id="PTHR36480">
    <property type="entry name" value="OS06G0118900 PROTEIN-RELATED"/>
    <property type="match status" value="1"/>
</dbReference>
<reference evidence="2" key="1">
    <citation type="submission" date="2015-04" db="UniProtKB">
        <authorList>
            <consortium name="EnsemblPlants"/>
        </authorList>
    </citation>
    <scope>IDENTIFICATION</scope>
</reference>
<dbReference type="EnsemblPlants" id="OPUNC06G01240.1">
    <property type="protein sequence ID" value="OPUNC06G01240.1"/>
    <property type="gene ID" value="OPUNC06G01240"/>
</dbReference>
<accession>A0A0E0L758</accession>
<reference evidence="2" key="2">
    <citation type="submission" date="2018-05" db="EMBL/GenBank/DDBJ databases">
        <title>OpunRS2 (Oryza punctata Reference Sequence Version 2).</title>
        <authorList>
            <person name="Zhang J."/>
            <person name="Kudrna D."/>
            <person name="Lee S."/>
            <person name="Talag J."/>
            <person name="Welchert J."/>
            <person name="Wing R.A."/>
        </authorList>
    </citation>
    <scope>NUCLEOTIDE SEQUENCE [LARGE SCALE GENOMIC DNA]</scope>
</reference>
<proteinExistence type="predicted"/>
<keyword evidence="1" id="KW-0732">Signal</keyword>
<dbReference type="OMA" id="SMKTEVW"/>
<keyword evidence="3" id="KW-1185">Reference proteome</keyword>